<name>A0A067EK13_CITSI</name>
<feature type="region of interest" description="Disordered" evidence="1">
    <location>
        <begin position="381"/>
        <end position="402"/>
    </location>
</feature>
<dbReference type="AlphaFoldDB" id="A0A067EK13"/>
<dbReference type="EMBL" id="KK785059">
    <property type="protein sequence ID" value="KDO51246.1"/>
    <property type="molecule type" value="Genomic_DNA"/>
</dbReference>
<evidence type="ECO:0000313" key="2">
    <source>
        <dbReference type="EMBL" id="KDO51246.1"/>
    </source>
</evidence>
<sequence>MNFPPKMLNQRQRSQIFPSQSTADQLRVKFTRLVSRHDEMKIAYQSLRSQIRIGLNQAEEVFASLAIPMMKLVGLKTVEMAENGRFSTIIIDTDSAEAIKILCFVVENYARKATIAGRELIEKQQSQFIQLINLLRQIETQVNSCQNTMLRHLSRHQISLQKLVQEAIDDLSNLHCQNHDTFFISVKILKALFEHMSFVFGSVETGVDVLMQNLVEHMCNPMVEYVKGLKADIKLGTCARLLAIVAEMDRAMRNGRLELEEAKKRIRVAEAGKIEALCKLKEVEERIWRMTERLQLLPGAKTGQNEVRVRHKLLELMEDLDKDDKLLWELLQKKREYQTPESPMGPGDLLNIEPKSKRHKPIIRETRPLLVYSRVARRCPRDDGLLGPQTPSRATGIPLGSSPSAAIQQAVLSKRINH</sequence>
<reference evidence="2 3" key="1">
    <citation type="submission" date="2014-04" db="EMBL/GenBank/DDBJ databases">
        <authorList>
            <consortium name="International Citrus Genome Consortium"/>
            <person name="Gmitter F."/>
            <person name="Chen C."/>
            <person name="Farmerie W."/>
            <person name="Harkins T."/>
            <person name="Desany B."/>
            <person name="Mohiuddin M."/>
            <person name="Kodira C."/>
            <person name="Borodovsky M."/>
            <person name="Lomsadze A."/>
            <person name="Burns P."/>
            <person name="Jenkins J."/>
            <person name="Prochnik S."/>
            <person name="Shu S."/>
            <person name="Chapman J."/>
            <person name="Pitluck S."/>
            <person name="Schmutz J."/>
            <person name="Rokhsar D."/>
        </authorList>
    </citation>
    <scope>NUCLEOTIDE SEQUENCE</scope>
</reference>
<dbReference type="STRING" id="2711.A0A067EK13"/>
<accession>A0A067EK13</accession>
<keyword evidence="3" id="KW-1185">Reference proteome</keyword>
<evidence type="ECO:0000313" key="3">
    <source>
        <dbReference type="Proteomes" id="UP000027120"/>
    </source>
</evidence>
<dbReference type="eggNOG" id="KOG3442">
    <property type="taxonomic scope" value="Eukaryota"/>
</dbReference>
<organism evidence="2 3">
    <name type="scientific">Citrus sinensis</name>
    <name type="common">Sweet orange</name>
    <name type="synonym">Citrus aurantium var. sinensis</name>
    <dbReference type="NCBI Taxonomy" id="2711"/>
    <lineage>
        <taxon>Eukaryota</taxon>
        <taxon>Viridiplantae</taxon>
        <taxon>Streptophyta</taxon>
        <taxon>Embryophyta</taxon>
        <taxon>Tracheophyta</taxon>
        <taxon>Spermatophyta</taxon>
        <taxon>Magnoliopsida</taxon>
        <taxon>eudicotyledons</taxon>
        <taxon>Gunneridae</taxon>
        <taxon>Pentapetalae</taxon>
        <taxon>rosids</taxon>
        <taxon>malvids</taxon>
        <taxon>Sapindales</taxon>
        <taxon>Rutaceae</taxon>
        <taxon>Aurantioideae</taxon>
        <taxon>Citrus</taxon>
    </lineage>
</organism>
<evidence type="ECO:0000256" key="1">
    <source>
        <dbReference type="SAM" id="MobiDB-lite"/>
    </source>
</evidence>
<gene>
    <name evidence="2" type="ORF">CISIN_1g014814mg</name>
</gene>
<protein>
    <submittedName>
        <fullName evidence="2">Uncharacterized protein</fullName>
    </submittedName>
</protein>
<dbReference type="Proteomes" id="UP000027120">
    <property type="component" value="Unassembled WGS sequence"/>
</dbReference>
<proteinExistence type="predicted"/>
<dbReference type="PaxDb" id="2711-XP_006485082.1"/>